<dbReference type="STRING" id="45351.A7RYI0"/>
<keyword evidence="3" id="KW-0963">Cytoplasm</keyword>
<evidence type="ECO:0000313" key="16">
    <source>
        <dbReference type="Proteomes" id="UP000001593"/>
    </source>
</evidence>
<evidence type="ECO:0000313" key="15">
    <source>
        <dbReference type="EMBL" id="EDO43525.1"/>
    </source>
</evidence>
<dbReference type="SUPFAM" id="SSF52540">
    <property type="entry name" value="P-loop containing nucleoside triphosphate hydrolases"/>
    <property type="match status" value="3"/>
</dbReference>
<feature type="compositionally biased region" description="Polar residues" evidence="12">
    <location>
        <begin position="893"/>
        <end position="902"/>
    </location>
</feature>
<dbReference type="PANTHER" id="PTHR46961:SF21">
    <property type="entry name" value="LOW QUALITY PROTEIN: DYNEIN BETA CHAIN, FLAGELLAR OUTER ARM-LIKE"/>
    <property type="match status" value="1"/>
</dbReference>
<dbReference type="PhylomeDB" id="A7RYI0"/>
<dbReference type="Gene3D" id="1.10.8.710">
    <property type="match status" value="1"/>
</dbReference>
<dbReference type="GO" id="GO:0045505">
    <property type="term" value="F:dynein intermediate chain binding"/>
    <property type="evidence" value="ECO:0007669"/>
    <property type="project" value="InterPro"/>
</dbReference>
<dbReference type="GO" id="GO:0051959">
    <property type="term" value="F:dynein light intermediate chain binding"/>
    <property type="evidence" value="ECO:0007669"/>
    <property type="project" value="InterPro"/>
</dbReference>
<comment type="subcellular location">
    <subcellularLocation>
        <location evidence="1">Cytoplasm</location>
        <location evidence="1">Cytoskeleton</location>
    </subcellularLocation>
</comment>
<evidence type="ECO:0000256" key="6">
    <source>
        <dbReference type="ARBA" id="ARBA00022840"/>
    </source>
</evidence>
<dbReference type="Pfam" id="PF12780">
    <property type="entry name" value="AAA_8"/>
    <property type="match status" value="1"/>
</dbReference>
<accession>A7RYI0</accession>
<protein>
    <recommendedName>
        <fullName evidence="17">Dynein heavy chain</fullName>
    </recommendedName>
</protein>
<evidence type="ECO:0000256" key="11">
    <source>
        <dbReference type="SAM" id="Coils"/>
    </source>
</evidence>
<evidence type="ECO:0000256" key="10">
    <source>
        <dbReference type="ARBA" id="ARBA00023212"/>
    </source>
</evidence>
<dbReference type="InterPro" id="IPR027417">
    <property type="entry name" value="P-loop_NTPase"/>
</dbReference>
<evidence type="ECO:0000256" key="2">
    <source>
        <dbReference type="ARBA" id="ARBA00008887"/>
    </source>
</evidence>
<evidence type="ECO:0008006" key="17">
    <source>
        <dbReference type="Google" id="ProtNLM"/>
    </source>
</evidence>
<evidence type="ECO:0000256" key="12">
    <source>
        <dbReference type="SAM" id="MobiDB-lite"/>
    </source>
</evidence>
<sequence length="1314" mass="147087">MQRIGNGEQIKTTADWFEWRSHARYRWDEQEKTCKVDILDMPFEYGFEYQGTCTRLALSPLTDRCIMGLTQALTSKMVGVCSGTSDCGKTEIVCELAKILGNPLYSFNSSHGLNRTMLVDIFRGLASSGAWVCFNDITSITAPVLSIVTQLLQVRLHHSRNMNVTQLVVVDGLRGNKASIVIEGDEVTLSPQAACFATLTNSTYIQLTNYLPSVGYFPSFPNSFSHLPKDLLALFRPVAVTGPDWAIILEVWLLSQGFINGTSIANKITTLKDLCQKMIPSTSKALPMNLSSCVQRQETLKLEETAIVLALRDTFMPGLSGDDAIMFATLLTDLFPGVQVPMIFDSYGVVNGKMALNDPVCNLDEIPVMSPSRQQTPADKSDALDNITDAIQVATGKLGLQPGVSFQSRVVQLAELVSTHKVVCVTGPSGCGKSECIKTLAAAHREMGHQVKTDTVCTGAVESEELLGYTDPVTREWKDGLVAVLLRRQCRVLCLQEMGHNTAAGKTLMKWLHLDGTIDSRQMEIFGSVIQNSGTLVLGNNERIKVPEALLILWELESLENLSPAVMSSVGMLALNSSDVSWPLLVERWLTHRPEREVRVLRDLCDRYIGPTLEYLASKTSVPPQTGAPVGQNKPSQLRHVVSVTEMGMVNTLLTIVEVWNYYVNPETHEFISWRGAVPPYAQTAAEGIPNEAYVHTIHNERISHLVGLLADAGKPVLLIGEEGGGKTSTLRHRLRQHGGDIGEVLSLTVYCNKFTTGRSLWREMANNLEWKHAHTFVPKGNKRLTCLVDDLNLSKSNEWSTQSACELVRQHIDHGGVFDPETHEWREVRDVSYLSSYNPYTSPTTAKLGSRLLRHFALLSVSFPSISELHYIYTQQLEKHFLLNAHPPQPTAADSSSQGTGENHIESTGIGHQDRVLRELLSAMTYVTLELQDSMRTMYLATAQRCHYLFTMTDLTMIFRLEPMGGVRAVLEHGIEEYNKDFPRLKITLHEGERLLLLLPESDMIEEDFFVYVSEFLVSCSISHLFTEEEQTSVINAVRTEVTQAGLTYTRDVAWDFFLKTVRENLRVVMTSTSLDDAFQKRCRSLPALTNTVSMHITKNWTNKVLVSNASPSCFVRIYSSEVNILDAVEKENLAHLMASMHLALRHQDGADKESGTHGHLTNTTFEIFVEKFINLVKKRQDFLVREHEHVEAALKTIERGSMLAEQLKKQLKHEKMVLEQKKEGNRQLLMQIGQDRAIAEEQVRLVKRQQERIHKLKKALPEYQIAHERAVFKAAAVVTDTKKVLRYLDAQGLTELRAMQKPDSEIEDLLAA</sequence>
<evidence type="ECO:0000256" key="1">
    <source>
        <dbReference type="ARBA" id="ARBA00004245"/>
    </source>
</evidence>
<gene>
    <name evidence="15" type="ORF">NEMVEDRAFT_v1g97748</name>
</gene>
<keyword evidence="4" id="KW-0493">Microtubule</keyword>
<keyword evidence="5" id="KW-0547">Nucleotide-binding</keyword>
<evidence type="ECO:0000256" key="7">
    <source>
        <dbReference type="ARBA" id="ARBA00023017"/>
    </source>
</evidence>
<dbReference type="Gene3D" id="1.20.920.20">
    <property type="match status" value="1"/>
</dbReference>
<name>A7RYI0_NEMVE</name>
<dbReference type="Pfam" id="PF12774">
    <property type="entry name" value="AAA_6"/>
    <property type="match status" value="1"/>
</dbReference>
<keyword evidence="10" id="KW-0206">Cytoskeleton</keyword>
<keyword evidence="6" id="KW-0067">ATP-binding</keyword>
<keyword evidence="9" id="KW-0505">Motor protein</keyword>
<keyword evidence="8 11" id="KW-0175">Coiled coil</keyword>
<dbReference type="Gene3D" id="3.40.50.300">
    <property type="entry name" value="P-loop containing nucleotide triphosphate hydrolases"/>
    <property type="match status" value="3"/>
</dbReference>
<dbReference type="GO" id="GO:0005524">
    <property type="term" value="F:ATP binding"/>
    <property type="evidence" value="ECO:0007669"/>
    <property type="project" value="UniProtKB-KW"/>
</dbReference>
<dbReference type="InterPro" id="IPR024317">
    <property type="entry name" value="Dynein_heavy_chain_D4_dom"/>
</dbReference>
<evidence type="ECO:0000256" key="4">
    <source>
        <dbReference type="ARBA" id="ARBA00022701"/>
    </source>
</evidence>
<proteinExistence type="inferred from homology"/>
<comment type="similarity">
    <text evidence="2">Belongs to the dynein heavy chain family.</text>
</comment>
<dbReference type="Gene3D" id="1.20.58.1120">
    <property type="match status" value="1"/>
</dbReference>
<dbReference type="HOGENOM" id="CLU_260489_0_0_1"/>
<reference evidence="15 16" key="1">
    <citation type="journal article" date="2007" name="Science">
        <title>Sea anemone genome reveals ancestral eumetazoan gene repertoire and genomic organization.</title>
        <authorList>
            <person name="Putnam N.H."/>
            <person name="Srivastava M."/>
            <person name="Hellsten U."/>
            <person name="Dirks B."/>
            <person name="Chapman J."/>
            <person name="Salamov A."/>
            <person name="Terry A."/>
            <person name="Shapiro H."/>
            <person name="Lindquist E."/>
            <person name="Kapitonov V.V."/>
            <person name="Jurka J."/>
            <person name="Genikhovich G."/>
            <person name="Grigoriev I.V."/>
            <person name="Lucas S.M."/>
            <person name="Steele R.E."/>
            <person name="Finnerty J.R."/>
            <person name="Technau U."/>
            <person name="Martindale M.Q."/>
            <person name="Rokhsar D.S."/>
        </authorList>
    </citation>
    <scope>NUCLEOTIDE SEQUENCE [LARGE SCALE GENOMIC DNA]</scope>
    <source>
        <strain evidence="16">CH2 X CH6</strain>
    </source>
</reference>
<feature type="region of interest" description="Disordered" evidence="12">
    <location>
        <begin position="886"/>
        <end position="910"/>
    </location>
</feature>
<evidence type="ECO:0000256" key="5">
    <source>
        <dbReference type="ARBA" id="ARBA00022741"/>
    </source>
</evidence>
<feature type="domain" description="Dynein heavy chain hydrolytic ATP-binding dynein motor region" evidence="13">
    <location>
        <begin position="45"/>
        <end position="342"/>
    </location>
</feature>
<dbReference type="GO" id="GO:0030286">
    <property type="term" value="C:dynein complex"/>
    <property type="evidence" value="ECO:0007669"/>
    <property type="project" value="UniProtKB-KW"/>
</dbReference>
<dbReference type="EMBL" id="DS469553">
    <property type="protein sequence ID" value="EDO43525.1"/>
    <property type="molecule type" value="Genomic_DNA"/>
</dbReference>
<dbReference type="InParanoid" id="A7RYI0"/>
<dbReference type="OMA" id="HNERISH"/>
<dbReference type="PANTHER" id="PTHR46961">
    <property type="entry name" value="DYNEIN HEAVY CHAIN 1, AXONEMAL-LIKE PROTEIN"/>
    <property type="match status" value="1"/>
</dbReference>
<evidence type="ECO:0000259" key="13">
    <source>
        <dbReference type="Pfam" id="PF12774"/>
    </source>
</evidence>
<keyword evidence="7" id="KW-0243">Dynein</keyword>
<evidence type="ECO:0000256" key="8">
    <source>
        <dbReference type="ARBA" id="ARBA00023054"/>
    </source>
</evidence>
<dbReference type="eggNOG" id="KOG3595">
    <property type="taxonomic scope" value="Eukaryota"/>
</dbReference>
<dbReference type="InterPro" id="IPR043157">
    <property type="entry name" value="Dynein_AAA1S"/>
</dbReference>
<keyword evidence="16" id="KW-1185">Reference proteome</keyword>
<dbReference type="GO" id="GO:0005874">
    <property type="term" value="C:microtubule"/>
    <property type="evidence" value="ECO:0007669"/>
    <property type="project" value="UniProtKB-KW"/>
</dbReference>
<dbReference type="Proteomes" id="UP000001593">
    <property type="component" value="Unassembled WGS sequence"/>
</dbReference>
<evidence type="ECO:0000256" key="3">
    <source>
        <dbReference type="ARBA" id="ARBA00022490"/>
    </source>
</evidence>
<dbReference type="InterPro" id="IPR035699">
    <property type="entry name" value="AAA_6"/>
</dbReference>
<evidence type="ECO:0000259" key="14">
    <source>
        <dbReference type="Pfam" id="PF12780"/>
    </source>
</evidence>
<feature type="domain" description="Dynein heavy chain AAA module D4" evidence="14">
    <location>
        <begin position="988"/>
        <end position="1177"/>
    </location>
</feature>
<evidence type="ECO:0000256" key="9">
    <source>
        <dbReference type="ARBA" id="ARBA00023175"/>
    </source>
</evidence>
<feature type="coiled-coil region" evidence="11">
    <location>
        <begin position="1206"/>
        <end position="1268"/>
    </location>
</feature>
<organism evidence="15 16">
    <name type="scientific">Nematostella vectensis</name>
    <name type="common">Starlet sea anemone</name>
    <dbReference type="NCBI Taxonomy" id="45351"/>
    <lineage>
        <taxon>Eukaryota</taxon>
        <taxon>Metazoa</taxon>
        <taxon>Cnidaria</taxon>
        <taxon>Anthozoa</taxon>
        <taxon>Hexacorallia</taxon>
        <taxon>Actiniaria</taxon>
        <taxon>Edwardsiidae</taxon>
        <taxon>Nematostella</taxon>
    </lineage>
</organism>
<dbReference type="GO" id="GO:0007018">
    <property type="term" value="P:microtubule-based movement"/>
    <property type="evidence" value="ECO:0007669"/>
    <property type="project" value="InterPro"/>
</dbReference>
<dbReference type="InterPro" id="IPR026983">
    <property type="entry name" value="DHC"/>
</dbReference>
<dbReference type="Pfam" id="PF12775">
    <property type="entry name" value="AAA_7"/>
    <property type="match status" value="1"/>
</dbReference>
<feature type="non-terminal residue" evidence="15">
    <location>
        <position position="1"/>
    </location>
</feature>